<feature type="non-terminal residue" evidence="1">
    <location>
        <position position="1"/>
    </location>
</feature>
<organism evidence="1 2">
    <name type="scientific">Candidatus Magnetobacterium bavaricum</name>
    <dbReference type="NCBI Taxonomy" id="29290"/>
    <lineage>
        <taxon>Bacteria</taxon>
        <taxon>Pseudomonadati</taxon>
        <taxon>Nitrospirota</taxon>
        <taxon>Thermodesulfovibrionia</taxon>
        <taxon>Thermodesulfovibrionales</taxon>
        <taxon>Candidatus Magnetobacteriaceae</taxon>
        <taxon>Candidatus Magnetobacterium</taxon>
    </lineage>
</organism>
<dbReference type="EMBL" id="LACI01002045">
    <property type="protein sequence ID" value="KJU83098.1"/>
    <property type="molecule type" value="Genomic_DNA"/>
</dbReference>
<protein>
    <submittedName>
        <fullName evidence="1">Uncharacterized protein</fullName>
    </submittedName>
</protein>
<evidence type="ECO:0000313" key="1">
    <source>
        <dbReference type="EMBL" id="KJU83098.1"/>
    </source>
</evidence>
<evidence type="ECO:0000313" key="2">
    <source>
        <dbReference type="Proteomes" id="UP000033423"/>
    </source>
</evidence>
<reference evidence="1 2" key="1">
    <citation type="submission" date="2015-02" db="EMBL/GenBank/DDBJ databases">
        <title>Single-cell genomics of uncultivated deep-branching MTB reveals a conserved set of magnetosome genes.</title>
        <authorList>
            <person name="Kolinko S."/>
            <person name="Richter M."/>
            <person name="Glockner F.O."/>
            <person name="Brachmann A."/>
            <person name="Schuler D."/>
        </authorList>
    </citation>
    <scope>NUCLEOTIDE SEQUENCE [LARGE SCALE GENOMIC DNA]</scope>
    <source>
        <strain evidence="1">TM-1</strain>
    </source>
</reference>
<comment type="caution">
    <text evidence="1">The sequence shown here is derived from an EMBL/GenBank/DDBJ whole genome shotgun (WGS) entry which is preliminary data.</text>
</comment>
<name>A0A0F3GQX4_9BACT</name>
<sequence length="108" mass="12003">INTCTANHLWLRITQCFSDLVVVSALAFPECDREPGPFGGVYIDDAFEFAPYKVIDELQARVGLFLHGFFIDPYAVVTDNQGEFVLDALKDNEYGSLLVFCEGMSEGV</sequence>
<gene>
    <name evidence="1" type="ORF">MBAV_004708</name>
</gene>
<dbReference type="Proteomes" id="UP000033423">
    <property type="component" value="Unassembled WGS sequence"/>
</dbReference>
<accession>A0A0F3GQX4</accession>
<keyword evidence="2" id="KW-1185">Reference proteome</keyword>
<dbReference type="AlphaFoldDB" id="A0A0F3GQX4"/>
<proteinExistence type="predicted"/>